<keyword evidence="1" id="KW-0732">Signal</keyword>
<name>A0A2S3QYI6_VIBVL</name>
<dbReference type="Proteomes" id="UP000237466">
    <property type="component" value="Unassembled WGS sequence"/>
</dbReference>
<dbReference type="AlphaFoldDB" id="A0A2S3QYI6"/>
<evidence type="ECO:0000256" key="1">
    <source>
        <dbReference type="SAM" id="SignalP"/>
    </source>
</evidence>
<gene>
    <name evidence="2" type="ORF">CRN52_19980</name>
</gene>
<dbReference type="RefSeq" id="WP_103201030.1">
    <property type="nucleotide sequence ID" value="NZ_PDGH01000126.1"/>
</dbReference>
<evidence type="ECO:0000313" key="2">
    <source>
        <dbReference type="EMBL" id="POB44001.1"/>
    </source>
</evidence>
<proteinExistence type="predicted"/>
<comment type="caution">
    <text evidence="2">The sequence shown here is derived from an EMBL/GenBank/DDBJ whole genome shotgun (WGS) entry which is preliminary data.</text>
</comment>
<protein>
    <submittedName>
        <fullName evidence="2">Uncharacterized protein</fullName>
    </submittedName>
</protein>
<reference evidence="2 3" key="1">
    <citation type="journal article" date="2018" name="Front. Microbiol.">
        <title>Phylogeny of Vibrio vulnificus from the Analysis of the Core-Genome: Implications for Intra-Species Taxonomy.</title>
        <authorList>
            <person name="Roig F.J."/>
            <person name="Gonzalez-Candelas F."/>
            <person name="Sanjuan E."/>
            <person name="Fouz B."/>
            <person name="Feil E.J."/>
            <person name="Llorens C."/>
            <person name="Baker-Austin C."/>
            <person name="Oliver J.D."/>
            <person name="Danin-Poleg Y."/>
            <person name="Gibas C.J."/>
            <person name="Kashi Y."/>
            <person name="Gulig P.A."/>
            <person name="Morrison S.S."/>
            <person name="Amaro C."/>
        </authorList>
    </citation>
    <scope>NUCLEOTIDE SEQUENCE [LARGE SCALE GENOMIC DNA]</scope>
    <source>
        <strain evidence="2 3">CECT4608</strain>
    </source>
</reference>
<evidence type="ECO:0000313" key="3">
    <source>
        <dbReference type="Proteomes" id="UP000237466"/>
    </source>
</evidence>
<dbReference type="EMBL" id="PDGH01000126">
    <property type="protein sequence ID" value="POB44001.1"/>
    <property type="molecule type" value="Genomic_DNA"/>
</dbReference>
<accession>A0A2S3QYI6</accession>
<sequence length="154" mass="17043">MVRSRHLPLLGLLSLMASQPVLACSYDGQFNNPFAESYPGALDIAIATREAIDAQHITKPQRLAGSKGLARAQWWLTLLNKQWPDAVAAESYIYLVDSQLWSKRQTDGLTIHVPPPENAQQVMLLSEAALGALINNELSYEQAYKLQIVQAVTQ</sequence>
<feature type="chain" id="PRO_5015696328" evidence="1">
    <location>
        <begin position="24"/>
        <end position="154"/>
    </location>
</feature>
<feature type="signal peptide" evidence="1">
    <location>
        <begin position="1"/>
        <end position="23"/>
    </location>
</feature>
<organism evidence="2 3">
    <name type="scientific">Vibrio vulnificus</name>
    <dbReference type="NCBI Taxonomy" id="672"/>
    <lineage>
        <taxon>Bacteria</taxon>
        <taxon>Pseudomonadati</taxon>
        <taxon>Pseudomonadota</taxon>
        <taxon>Gammaproteobacteria</taxon>
        <taxon>Vibrionales</taxon>
        <taxon>Vibrionaceae</taxon>
        <taxon>Vibrio</taxon>
    </lineage>
</organism>